<evidence type="ECO:0000313" key="3">
    <source>
        <dbReference type="Proteomes" id="UP000277300"/>
    </source>
</evidence>
<reference evidence="3 4" key="1">
    <citation type="submission" date="2018-07" db="EMBL/GenBank/DDBJ databases">
        <title>Genome sequencing of oomycete isolates from Chile give support for New Zealand origin for Phytophthora kernoviae and make available the first Nothophytophthora sp. genome.</title>
        <authorList>
            <person name="Studholme D.J."/>
            <person name="Sanfuentes E."/>
            <person name="Panda P."/>
            <person name="Hill R."/>
            <person name="Sambles C."/>
            <person name="Grant M."/>
            <person name="Williams N.M."/>
            <person name="Mcdougal R.L."/>
        </authorList>
    </citation>
    <scope>NUCLEOTIDE SEQUENCE [LARGE SCALE GENOMIC DNA]</scope>
    <source>
        <strain evidence="2">Chile6</strain>
        <strain evidence="1">Chile7</strain>
    </source>
</reference>
<sequence length="155" mass="17682">MLDSDIRSVLRGCPALKKLSIEIDYPLNTTEYVNVDVFGDTFWETAAREESLGAASCRQKTILHLDNPYKSRTSSTWCATYMRDELRPLLESVKKAHPSMMLQVALAGRVEDSFNRIDWVTLDWRPSPRPQVQVQVQFIDVANQGYVIQVDASMQ</sequence>
<evidence type="ECO:0000313" key="1">
    <source>
        <dbReference type="EMBL" id="RLN49185.1"/>
    </source>
</evidence>
<evidence type="ECO:0000313" key="2">
    <source>
        <dbReference type="EMBL" id="RLN50105.1"/>
    </source>
</evidence>
<dbReference type="EMBL" id="MBDO02001211">
    <property type="protein sequence ID" value="RLN50105.1"/>
    <property type="molecule type" value="Genomic_DNA"/>
</dbReference>
<organism evidence="2 3">
    <name type="scientific">Phytophthora kernoviae</name>
    <dbReference type="NCBI Taxonomy" id="325452"/>
    <lineage>
        <taxon>Eukaryota</taxon>
        <taxon>Sar</taxon>
        <taxon>Stramenopiles</taxon>
        <taxon>Oomycota</taxon>
        <taxon>Peronosporomycetes</taxon>
        <taxon>Peronosporales</taxon>
        <taxon>Peronosporaceae</taxon>
        <taxon>Phytophthora</taxon>
    </lineage>
</organism>
<dbReference type="Proteomes" id="UP000284657">
    <property type="component" value="Unassembled WGS sequence"/>
</dbReference>
<dbReference type="EMBL" id="MBAD02002175">
    <property type="protein sequence ID" value="RLN49185.1"/>
    <property type="molecule type" value="Genomic_DNA"/>
</dbReference>
<dbReference type="OrthoDB" id="127396at2759"/>
<proteinExistence type="predicted"/>
<protein>
    <submittedName>
        <fullName evidence="2">Uncharacterized protein</fullName>
    </submittedName>
</protein>
<evidence type="ECO:0000313" key="4">
    <source>
        <dbReference type="Proteomes" id="UP000284657"/>
    </source>
</evidence>
<accession>A0A3F2RCP7</accession>
<gene>
    <name evidence="1" type="ORF">BBJ29_010081</name>
    <name evidence="2" type="ORF">BBP00_00010078</name>
</gene>
<comment type="caution">
    <text evidence="2">The sequence shown here is derived from an EMBL/GenBank/DDBJ whole genome shotgun (WGS) entry which is preliminary data.</text>
</comment>
<dbReference type="AlphaFoldDB" id="A0A3F2RCP7"/>
<dbReference type="Proteomes" id="UP000277300">
    <property type="component" value="Unassembled WGS sequence"/>
</dbReference>
<name>A0A3F2RCP7_9STRA</name>